<dbReference type="STRING" id="945553.A0A0D2N7J2"/>
<proteinExistence type="predicted"/>
<evidence type="ECO:0000313" key="1">
    <source>
        <dbReference type="EMBL" id="KJA12721.1"/>
    </source>
</evidence>
<protein>
    <submittedName>
        <fullName evidence="1">Uncharacterized protein</fullName>
    </submittedName>
</protein>
<gene>
    <name evidence="1" type="ORF">HYPSUDRAFT_210193</name>
</gene>
<accession>A0A0D2N7J2</accession>
<organism evidence="1 2">
    <name type="scientific">Hypholoma sublateritium (strain FD-334 SS-4)</name>
    <dbReference type="NCBI Taxonomy" id="945553"/>
    <lineage>
        <taxon>Eukaryota</taxon>
        <taxon>Fungi</taxon>
        <taxon>Dikarya</taxon>
        <taxon>Basidiomycota</taxon>
        <taxon>Agaricomycotina</taxon>
        <taxon>Agaricomycetes</taxon>
        <taxon>Agaricomycetidae</taxon>
        <taxon>Agaricales</taxon>
        <taxon>Agaricineae</taxon>
        <taxon>Strophariaceae</taxon>
        <taxon>Hypholoma</taxon>
    </lineage>
</organism>
<dbReference type="Proteomes" id="UP000054270">
    <property type="component" value="Unassembled WGS sequence"/>
</dbReference>
<name>A0A0D2N7J2_HYPSF</name>
<keyword evidence="2" id="KW-1185">Reference proteome</keyword>
<dbReference type="OrthoDB" id="2634326at2759"/>
<evidence type="ECO:0000313" key="2">
    <source>
        <dbReference type="Proteomes" id="UP000054270"/>
    </source>
</evidence>
<reference evidence="2" key="1">
    <citation type="submission" date="2014-04" db="EMBL/GenBank/DDBJ databases">
        <title>Evolutionary Origins and Diversification of the Mycorrhizal Mutualists.</title>
        <authorList>
            <consortium name="DOE Joint Genome Institute"/>
            <consortium name="Mycorrhizal Genomics Consortium"/>
            <person name="Kohler A."/>
            <person name="Kuo A."/>
            <person name="Nagy L.G."/>
            <person name="Floudas D."/>
            <person name="Copeland A."/>
            <person name="Barry K.W."/>
            <person name="Cichocki N."/>
            <person name="Veneault-Fourrey C."/>
            <person name="LaButti K."/>
            <person name="Lindquist E.A."/>
            <person name="Lipzen A."/>
            <person name="Lundell T."/>
            <person name="Morin E."/>
            <person name="Murat C."/>
            <person name="Riley R."/>
            <person name="Ohm R."/>
            <person name="Sun H."/>
            <person name="Tunlid A."/>
            <person name="Henrissat B."/>
            <person name="Grigoriev I.V."/>
            <person name="Hibbett D.S."/>
            <person name="Martin F."/>
        </authorList>
    </citation>
    <scope>NUCLEOTIDE SEQUENCE [LARGE SCALE GENOMIC DNA]</scope>
    <source>
        <strain evidence="2">FD-334 SS-4</strain>
    </source>
</reference>
<sequence>MIHCNRAMHFAALVLTFAPQSYMLTLLTVTLFQRAYLETLACYEYLTIWEERKNSLSLARRPVDTSIMGAFTCSPQVAEEFNQLGVPVWYLRHIGTLSRDMKVGSMVYPSIPEGAVKDIFYESERVCNLATLIKDMLLLLTQQFLRIRVLTQLNCPAR</sequence>
<dbReference type="EMBL" id="KN817961">
    <property type="protein sequence ID" value="KJA12721.1"/>
    <property type="molecule type" value="Genomic_DNA"/>
</dbReference>
<dbReference type="AlphaFoldDB" id="A0A0D2N7J2"/>